<dbReference type="AlphaFoldDB" id="A0A645EQW0"/>
<reference evidence="2" key="1">
    <citation type="submission" date="2019-08" db="EMBL/GenBank/DDBJ databases">
        <authorList>
            <person name="Kucharzyk K."/>
            <person name="Murdoch R.W."/>
            <person name="Higgins S."/>
            <person name="Loffler F."/>
        </authorList>
    </citation>
    <scope>NUCLEOTIDE SEQUENCE</scope>
</reference>
<feature type="transmembrane region" description="Helical" evidence="1">
    <location>
        <begin position="37"/>
        <end position="59"/>
    </location>
</feature>
<feature type="transmembrane region" description="Helical" evidence="1">
    <location>
        <begin position="7"/>
        <end position="25"/>
    </location>
</feature>
<gene>
    <name evidence="2" type="ORF">SDC9_150134</name>
</gene>
<proteinExistence type="predicted"/>
<protein>
    <submittedName>
        <fullName evidence="2">Uncharacterized protein</fullName>
    </submittedName>
</protein>
<keyword evidence="1" id="KW-1133">Transmembrane helix</keyword>
<organism evidence="2">
    <name type="scientific">bioreactor metagenome</name>
    <dbReference type="NCBI Taxonomy" id="1076179"/>
    <lineage>
        <taxon>unclassified sequences</taxon>
        <taxon>metagenomes</taxon>
        <taxon>ecological metagenomes</taxon>
    </lineage>
</organism>
<keyword evidence="1" id="KW-0472">Membrane</keyword>
<dbReference type="EMBL" id="VSSQ01048867">
    <property type="protein sequence ID" value="MPN02913.1"/>
    <property type="molecule type" value="Genomic_DNA"/>
</dbReference>
<evidence type="ECO:0000313" key="2">
    <source>
        <dbReference type="EMBL" id="MPN02913.1"/>
    </source>
</evidence>
<accession>A0A645EQW0</accession>
<keyword evidence="1" id="KW-0812">Transmembrane</keyword>
<sequence length="124" mass="14709">MWNARAKIIYSTFIIWTIMVLFIVYRNIEFPFAFQFIIGYVIFLMLVSLHCLINIFLNMRKSKWSTIRKKISTFIMGALIILALNVLFIYLVKGELRITYTILNAIVFSFALTFGEMMFKKRNI</sequence>
<comment type="caution">
    <text evidence="2">The sequence shown here is derived from an EMBL/GenBank/DDBJ whole genome shotgun (WGS) entry which is preliminary data.</text>
</comment>
<feature type="transmembrane region" description="Helical" evidence="1">
    <location>
        <begin position="71"/>
        <end position="92"/>
    </location>
</feature>
<name>A0A645EQW0_9ZZZZ</name>
<feature type="transmembrane region" description="Helical" evidence="1">
    <location>
        <begin position="98"/>
        <end position="119"/>
    </location>
</feature>
<evidence type="ECO:0000256" key="1">
    <source>
        <dbReference type="SAM" id="Phobius"/>
    </source>
</evidence>